<dbReference type="RefSeq" id="WP_186865005.1">
    <property type="nucleotide sequence ID" value="NZ_JACOPE010000001.1"/>
</dbReference>
<keyword evidence="6" id="KW-0238">DNA-binding</keyword>
<keyword evidence="15" id="KW-1185">Reference proteome</keyword>
<dbReference type="InterPro" id="IPR027417">
    <property type="entry name" value="P-loop_NTPase"/>
</dbReference>
<dbReference type="InterPro" id="IPR000212">
    <property type="entry name" value="DNA_helicase_UvrD/REP"/>
</dbReference>
<accession>A0ABR7G7W4</accession>
<comment type="similarity">
    <text evidence="1">Belongs to the helicase family. UvrD subfamily.</text>
</comment>
<comment type="catalytic activity">
    <reaction evidence="8">
        <text>Couples ATP hydrolysis with the unwinding of duplex DNA by translocating in the 3'-5' direction.</text>
        <dbReference type="EC" id="5.6.2.4"/>
    </reaction>
</comment>
<evidence type="ECO:0000313" key="14">
    <source>
        <dbReference type="EMBL" id="MBC5683531.1"/>
    </source>
</evidence>
<feature type="domain" description="UvrD-like helicase ATP-binding" evidence="12">
    <location>
        <begin position="12"/>
        <end position="292"/>
    </location>
</feature>
<dbReference type="Pfam" id="PF13361">
    <property type="entry name" value="UvrD_C"/>
    <property type="match status" value="1"/>
</dbReference>
<evidence type="ECO:0000313" key="15">
    <source>
        <dbReference type="Proteomes" id="UP000631576"/>
    </source>
</evidence>
<evidence type="ECO:0000256" key="5">
    <source>
        <dbReference type="ARBA" id="ARBA00022840"/>
    </source>
</evidence>
<dbReference type="InterPro" id="IPR014017">
    <property type="entry name" value="DNA_helicase_UvrD-like_C"/>
</dbReference>
<comment type="catalytic activity">
    <reaction evidence="10">
        <text>ATP + H2O = ADP + phosphate + H(+)</text>
        <dbReference type="Rhea" id="RHEA:13065"/>
        <dbReference type="ChEBI" id="CHEBI:15377"/>
        <dbReference type="ChEBI" id="CHEBI:15378"/>
        <dbReference type="ChEBI" id="CHEBI:30616"/>
        <dbReference type="ChEBI" id="CHEBI:43474"/>
        <dbReference type="ChEBI" id="CHEBI:456216"/>
        <dbReference type="EC" id="5.6.2.4"/>
    </reaction>
</comment>
<name>A0ABR7G7W4_9FIRM</name>
<dbReference type="PROSITE" id="PS51217">
    <property type="entry name" value="UVRD_HELICASE_CTER"/>
    <property type="match status" value="1"/>
</dbReference>
<evidence type="ECO:0000256" key="11">
    <source>
        <dbReference type="PROSITE-ProRule" id="PRU00560"/>
    </source>
</evidence>
<keyword evidence="7" id="KW-0413">Isomerase</keyword>
<evidence type="ECO:0000256" key="3">
    <source>
        <dbReference type="ARBA" id="ARBA00022801"/>
    </source>
</evidence>
<gene>
    <name evidence="14" type="ORF">H8S40_08105</name>
</gene>
<dbReference type="CDD" id="cd17932">
    <property type="entry name" value="DEXQc_UvrD"/>
    <property type="match status" value="1"/>
</dbReference>
<dbReference type="EMBL" id="JACOPE010000001">
    <property type="protein sequence ID" value="MBC5683531.1"/>
    <property type="molecule type" value="Genomic_DNA"/>
</dbReference>
<evidence type="ECO:0000259" key="12">
    <source>
        <dbReference type="PROSITE" id="PS51198"/>
    </source>
</evidence>
<feature type="domain" description="UvrD-like helicase C-terminal" evidence="13">
    <location>
        <begin position="293"/>
        <end position="546"/>
    </location>
</feature>
<protein>
    <recommendedName>
        <fullName evidence="9">DNA 3'-5' helicase</fullName>
        <ecNumber evidence="9">5.6.2.4</ecNumber>
    </recommendedName>
</protein>
<evidence type="ECO:0000256" key="4">
    <source>
        <dbReference type="ARBA" id="ARBA00022806"/>
    </source>
</evidence>
<dbReference type="PANTHER" id="PTHR11070:SF2">
    <property type="entry name" value="ATP-DEPENDENT DNA HELICASE SRS2"/>
    <property type="match status" value="1"/>
</dbReference>
<evidence type="ECO:0000256" key="2">
    <source>
        <dbReference type="ARBA" id="ARBA00022741"/>
    </source>
</evidence>
<evidence type="ECO:0000256" key="9">
    <source>
        <dbReference type="ARBA" id="ARBA00034808"/>
    </source>
</evidence>
<dbReference type="PROSITE" id="PS51198">
    <property type="entry name" value="UVRD_HELICASE_ATP_BIND"/>
    <property type="match status" value="1"/>
</dbReference>
<evidence type="ECO:0000256" key="7">
    <source>
        <dbReference type="ARBA" id="ARBA00023235"/>
    </source>
</evidence>
<evidence type="ECO:0000259" key="13">
    <source>
        <dbReference type="PROSITE" id="PS51217"/>
    </source>
</evidence>
<evidence type="ECO:0000256" key="6">
    <source>
        <dbReference type="ARBA" id="ARBA00023125"/>
    </source>
</evidence>
<dbReference type="PANTHER" id="PTHR11070">
    <property type="entry name" value="UVRD / RECB / PCRA DNA HELICASE FAMILY MEMBER"/>
    <property type="match status" value="1"/>
</dbReference>
<keyword evidence="3 11" id="KW-0378">Hydrolase</keyword>
<keyword evidence="4 11" id="KW-0347">Helicase</keyword>
<dbReference type="Gene3D" id="1.10.10.160">
    <property type="match status" value="1"/>
</dbReference>
<reference evidence="14 15" key="1">
    <citation type="submission" date="2020-08" db="EMBL/GenBank/DDBJ databases">
        <title>Genome public.</title>
        <authorList>
            <person name="Liu C."/>
            <person name="Sun Q."/>
        </authorList>
    </citation>
    <scope>NUCLEOTIDE SEQUENCE [LARGE SCALE GENOMIC DNA]</scope>
    <source>
        <strain evidence="14 15">NSJ-13</strain>
    </source>
</reference>
<comment type="caution">
    <text evidence="14">The sequence shown here is derived from an EMBL/GenBank/DDBJ whole genome shotgun (WGS) entry which is preliminary data.</text>
</comment>
<dbReference type="SUPFAM" id="SSF52540">
    <property type="entry name" value="P-loop containing nucleoside triphosphate hydrolases"/>
    <property type="match status" value="1"/>
</dbReference>
<dbReference type="GO" id="GO:0004386">
    <property type="term" value="F:helicase activity"/>
    <property type="evidence" value="ECO:0007669"/>
    <property type="project" value="UniProtKB-KW"/>
</dbReference>
<organism evidence="14 15">
    <name type="scientific">Ruminococcus hominis</name>
    <dbReference type="NCBI Taxonomy" id="2763065"/>
    <lineage>
        <taxon>Bacteria</taxon>
        <taxon>Bacillati</taxon>
        <taxon>Bacillota</taxon>
        <taxon>Clostridia</taxon>
        <taxon>Eubacteriales</taxon>
        <taxon>Oscillospiraceae</taxon>
        <taxon>Ruminococcus</taxon>
    </lineage>
</organism>
<dbReference type="Proteomes" id="UP000631576">
    <property type="component" value="Unassembled WGS sequence"/>
</dbReference>
<dbReference type="Gene3D" id="1.10.486.10">
    <property type="entry name" value="PCRA, domain 4"/>
    <property type="match status" value="1"/>
</dbReference>
<dbReference type="InterPro" id="IPR014016">
    <property type="entry name" value="UvrD-like_ATP-bd"/>
</dbReference>
<sequence>MNWKEFEQRFPIQLNTQQKEAVQSVDGPVLLLAVPGSGKTTVLVTRLGYMVYCKGIDPSKILTVTYTVAATKDMAKRFAGYFGNDMAERLEFRTINGICAKIIQYYGKMVGRTAFELVRDEKMTAGLLSKIYQQVQHEFATESDLKNVRTLITYIKNMMLSEEEILKLDEKEEMKISVIYKEYCRQLREHHLMDYDDQMVYAYTMLRKFPQLLEHFQNLYPYICVDEAQDTSKIQHAIVALLASKTENLFMVGDEDQSIYGFRAAYPEALLSFEKNHANARVLLMEDNFRSNASIVEAADQFIQKNTLRHEKHMRATKERMDEIKEISLKSRKAQYSYLMKVADDCTTQTAVLYRDNECILPLVDLLERNNIPYQMRNAELTFFSHRIVLDVVNIIKLALNPKDTEAFLQVYYKIGTYLRKQEAMRIAEISEEKDLPVLDVAADYQGLSGHVIGCVKSVRTHLQNMLQESGDKAVNRISQYMGYREYLNRIGVSDSKLEILRMLGAGEESPERLVKRLEELKSIILEKQSDAQCPFILSTIHASKGLEYEHVYLIDVVDGILPEQALQNPKRASKEELQTYEEERRLFYVGVTRAKQQLTLFTTNRESSFCREILGKTFIQKNSTKVVSTNKIFSQANPYAQNTKSRMKPTTAEEYKKFKEQLGAGVLVKHKKFGDGVVVSMDEERVQILFGEKLRNLDMRMLIQGGFLEVS</sequence>
<dbReference type="CDD" id="cd18807">
    <property type="entry name" value="SF1_C_UvrD"/>
    <property type="match status" value="1"/>
</dbReference>
<evidence type="ECO:0000256" key="10">
    <source>
        <dbReference type="ARBA" id="ARBA00048988"/>
    </source>
</evidence>
<evidence type="ECO:0000256" key="1">
    <source>
        <dbReference type="ARBA" id="ARBA00009922"/>
    </source>
</evidence>
<dbReference type="Pfam" id="PF00580">
    <property type="entry name" value="UvrD-helicase"/>
    <property type="match status" value="1"/>
</dbReference>
<proteinExistence type="inferred from homology"/>
<feature type="binding site" evidence="11">
    <location>
        <begin position="33"/>
        <end position="40"/>
    </location>
    <ligand>
        <name>ATP</name>
        <dbReference type="ChEBI" id="CHEBI:30616"/>
    </ligand>
</feature>
<keyword evidence="5 11" id="KW-0067">ATP-binding</keyword>
<evidence type="ECO:0000256" key="8">
    <source>
        <dbReference type="ARBA" id="ARBA00034617"/>
    </source>
</evidence>
<dbReference type="EC" id="5.6.2.4" evidence="9"/>
<keyword evidence="2 11" id="KW-0547">Nucleotide-binding</keyword>
<dbReference type="InterPro" id="IPR013986">
    <property type="entry name" value="DExx_box_DNA_helicase_dom_sf"/>
</dbReference>
<dbReference type="Gene3D" id="3.40.50.300">
    <property type="entry name" value="P-loop containing nucleotide triphosphate hydrolases"/>
    <property type="match status" value="2"/>
</dbReference>